<evidence type="ECO:0000313" key="24">
    <source>
        <dbReference type="Proteomes" id="UP000008922"/>
    </source>
</evidence>
<organism evidence="23 24">
    <name type="scientific">Anaerolinea thermophila (strain DSM 14523 / JCM 11388 / NBRC 100420 / UNI-1)</name>
    <dbReference type="NCBI Taxonomy" id="926569"/>
    <lineage>
        <taxon>Bacteria</taxon>
        <taxon>Bacillati</taxon>
        <taxon>Chloroflexota</taxon>
        <taxon>Anaerolineae</taxon>
        <taxon>Anaerolineales</taxon>
        <taxon>Anaerolineaceae</taxon>
        <taxon>Anaerolinea</taxon>
    </lineage>
</organism>
<keyword evidence="14" id="KW-0206">Cytoskeleton</keyword>
<evidence type="ECO:0000259" key="22">
    <source>
        <dbReference type="SMART" id="SM01222"/>
    </source>
</evidence>
<evidence type="ECO:0000256" key="19">
    <source>
        <dbReference type="ARBA" id="ARBA00030029"/>
    </source>
</evidence>
<dbReference type="Proteomes" id="UP000008922">
    <property type="component" value="Chromosome"/>
</dbReference>
<dbReference type="EC" id="4.3.1.4" evidence="7"/>
<dbReference type="InterPro" id="IPR051623">
    <property type="entry name" value="FTCD"/>
</dbReference>
<dbReference type="GO" id="GO:0019556">
    <property type="term" value="P:L-histidine catabolic process to glutamate and formamide"/>
    <property type="evidence" value="ECO:0007669"/>
    <property type="project" value="UniProtKB-UniPathway"/>
</dbReference>
<dbReference type="eggNOG" id="COG3404">
    <property type="taxonomic scope" value="Bacteria"/>
</dbReference>
<dbReference type="InterPro" id="IPR012886">
    <property type="entry name" value="Formiminotransferase_N"/>
</dbReference>
<dbReference type="Pfam" id="PF07837">
    <property type="entry name" value="FTCD_N"/>
    <property type="match status" value="1"/>
</dbReference>
<keyword evidence="13" id="KW-0333">Golgi apparatus</keyword>
<dbReference type="GO" id="GO:0005814">
    <property type="term" value="C:centriole"/>
    <property type="evidence" value="ECO:0007669"/>
    <property type="project" value="UniProtKB-SubCell"/>
</dbReference>
<feature type="domain" description="Formiminotransferase C-terminal subdomain" evidence="21">
    <location>
        <begin position="182"/>
        <end position="294"/>
    </location>
</feature>
<evidence type="ECO:0000259" key="21">
    <source>
        <dbReference type="SMART" id="SM01221"/>
    </source>
</evidence>
<dbReference type="InterPro" id="IPR013802">
    <property type="entry name" value="Formiminotransferase_C"/>
</dbReference>
<evidence type="ECO:0000256" key="14">
    <source>
        <dbReference type="ARBA" id="ARBA00023212"/>
    </source>
</evidence>
<evidence type="ECO:0000256" key="16">
    <source>
        <dbReference type="ARBA" id="ARBA00023268"/>
    </source>
</evidence>
<dbReference type="GO" id="GO:0030412">
    <property type="term" value="F:formimidoyltetrahydrofolate cyclodeaminase activity"/>
    <property type="evidence" value="ECO:0007669"/>
    <property type="project" value="UniProtKB-EC"/>
</dbReference>
<evidence type="ECO:0000256" key="15">
    <source>
        <dbReference type="ARBA" id="ARBA00023239"/>
    </source>
</evidence>
<dbReference type="InterPro" id="IPR037064">
    <property type="entry name" value="Formiminotransferase_N_sf"/>
</dbReference>
<dbReference type="InterPro" id="IPR007044">
    <property type="entry name" value="Cyclodeamin/CycHdrlase"/>
</dbReference>
<protein>
    <recommendedName>
        <fullName evidence="8">Formimidoyltransferase-cyclodeaminase</fullName>
        <ecNumber evidence="6">2.1.2.5</ecNumber>
        <ecNumber evidence="7">4.3.1.4</ecNumber>
    </recommendedName>
    <alternativeName>
        <fullName evidence="19">Formiminotransferase-cyclodeaminase</fullName>
    </alternativeName>
</protein>
<comment type="subcellular location">
    <subcellularLocation>
        <location evidence="1">Cytoplasm</location>
        <location evidence="1">Cytoskeleton</location>
        <location evidence="1">Microtubule organizing center</location>
        <location evidence="1">Centrosome</location>
        <location evidence="1">Centriole</location>
    </subcellularLocation>
    <subcellularLocation>
        <location evidence="2">Golgi apparatus</location>
    </subcellularLocation>
</comment>
<keyword evidence="11" id="KW-0369">Histidine metabolism</keyword>
<dbReference type="SUPFAM" id="SSF101262">
    <property type="entry name" value="Methenyltetrahydrofolate cyclohydrolase-like"/>
    <property type="match status" value="1"/>
</dbReference>
<feature type="domain" description="Formiminotransferase N-terminal subdomain" evidence="22">
    <location>
        <begin position="4"/>
        <end position="181"/>
    </location>
</feature>
<comment type="function">
    <text evidence="17">Folate-dependent enzyme, that displays both transferase and deaminase activity. Serves to channel one-carbon units from formiminoglutamate to the folate pool.</text>
</comment>
<evidence type="ECO:0000256" key="11">
    <source>
        <dbReference type="ARBA" id="ARBA00022808"/>
    </source>
</evidence>
<evidence type="ECO:0000256" key="10">
    <source>
        <dbReference type="ARBA" id="ARBA00022679"/>
    </source>
</evidence>
<evidence type="ECO:0000256" key="7">
    <source>
        <dbReference type="ARBA" id="ARBA00012998"/>
    </source>
</evidence>
<dbReference type="Gene3D" id="3.30.990.10">
    <property type="entry name" value="Formiminotransferase, N-terminal subdomain"/>
    <property type="match status" value="1"/>
</dbReference>
<evidence type="ECO:0000256" key="17">
    <source>
        <dbReference type="ARBA" id="ARBA00025506"/>
    </source>
</evidence>
<dbReference type="InParanoid" id="E8N3Z1"/>
<dbReference type="SMART" id="SM01222">
    <property type="entry name" value="FTCD_N"/>
    <property type="match status" value="1"/>
</dbReference>
<dbReference type="PANTHER" id="PTHR12234">
    <property type="entry name" value="FORMIMINOTRANSFERASE-CYCLODEAMINASE"/>
    <property type="match status" value="1"/>
</dbReference>
<keyword evidence="20" id="KW-0175">Coiled coil</keyword>
<accession>E8N3Z1</accession>
<dbReference type="InterPro" id="IPR036178">
    <property type="entry name" value="Formintransfe-cycloase-like_sf"/>
</dbReference>
<keyword evidence="10 23" id="KW-0808">Transferase</keyword>
<evidence type="ECO:0000256" key="12">
    <source>
        <dbReference type="ARBA" id="ARBA00022954"/>
    </source>
</evidence>
<evidence type="ECO:0000256" key="18">
    <source>
        <dbReference type="ARBA" id="ARBA00025915"/>
    </source>
</evidence>
<name>E8N3Z1_ANATU</name>
<comment type="similarity">
    <text evidence="4">In the N-terminal section; belongs to the formiminotransferase family.</text>
</comment>
<dbReference type="SUPFAM" id="SSF55116">
    <property type="entry name" value="Formiminotransferase domain of formiminotransferase-cyclodeaminase"/>
    <property type="match status" value="2"/>
</dbReference>
<dbReference type="eggNOG" id="COG3643">
    <property type="taxonomic scope" value="Bacteria"/>
</dbReference>
<evidence type="ECO:0000256" key="1">
    <source>
        <dbReference type="ARBA" id="ARBA00004114"/>
    </source>
</evidence>
<dbReference type="KEGG" id="atm:ANT_11210"/>
<dbReference type="InterPro" id="IPR037070">
    <property type="entry name" value="Formiminotransferase_C_sf"/>
</dbReference>
<dbReference type="UniPathway" id="UPA00379">
    <property type="reaction ID" value="UER00555"/>
</dbReference>
<evidence type="ECO:0000256" key="8">
    <source>
        <dbReference type="ARBA" id="ARBA00017787"/>
    </source>
</evidence>
<keyword evidence="9" id="KW-0963">Cytoplasm</keyword>
<keyword evidence="15 23" id="KW-0456">Lyase</keyword>
<keyword evidence="16" id="KW-0511">Multifunctional enzyme</keyword>
<dbReference type="GO" id="GO:0005542">
    <property type="term" value="F:folic acid binding"/>
    <property type="evidence" value="ECO:0007669"/>
    <property type="project" value="UniProtKB-KW"/>
</dbReference>
<dbReference type="InterPro" id="IPR004227">
    <property type="entry name" value="Formiminotransferase_cat"/>
</dbReference>
<sequence length="513" mass="56163">MSQPLVECIPNFSEARRPEVVEAIRSAIASVAEVSILDQHSDMDHNRTVITLIGPPAAVEEAAYRGIEKAVELIDLNHHTGEHPRIGAADVVPFVPIRDITMEECVEMARRLGKRVGETLQIPVYLYEEAATRPSRKNLEDIRRGEYEALKQEMGRNPERTPDFGPEQVGPAGATVIGARQPLIAFNVYLTTNDVSIASQIARAVRHSSGGLRFVKAMGVLVEGRAQVSMNLTNFRQTPVYRVVEMIRREAQRYGVGIHHSELVGLIPEDALIDSAVWYLQLDGFEPNQVLERRMTQALSKEPTSQMAQPNFLEELARGTPTPGGGSASAYSAAAAAALVAMVARLTVGKKKYAEVEPKMWEIIEQAEALRQEMTHAITEDAQAFDAFLNASRLPKDTPEQQEARSRALEQATLGAIQVPLRVARKAIQIMQLALQVATLGNLNAISDAGSALAQARAALTGAGLNVRINCLGLSDSSQVESFVSELRQLEDEATKLESQMQNILIQRGKLPF</sequence>
<dbReference type="SMART" id="SM01221">
    <property type="entry name" value="FTCD"/>
    <property type="match status" value="1"/>
</dbReference>
<evidence type="ECO:0000256" key="9">
    <source>
        <dbReference type="ARBA" id="ARBA00022490"/>
    </source>
</evidence>
<dbReference type="EMBL" id="AP012029">
    <property type="protein sequence ID" value="BAJ63155.1"/>
    <property type="molecule type" value="Genomic_DNA"/>
</dbReference>
<keyword evidence="24" id="KW-1185">Reference proteome</keyword>
<evidence type="ECO:0000256" key="2">
    <source>
        <dbReference type="ARBA" id="ARBA00004555"/>
    </source>
</evidence>
<dbReference type="EC" id="2.1.2.5" evidence="6"/>
<comment type="subunit">
    <text evidence="18">Homooctamer, including four polyglutamate binding sites. The subunits are arranged as a tetramer of dimers, and form a planar ring-shaped structure.</text>
</comment>
<comment type="similarity">
    <text evidence="5">In the C-terminal section; belongs to the cyclodeaminase/cyclohydrolase family.</text>
</comment>
<evidence type="ECO:0000256" key="3">
    <source>
        <dbReference type="ARBA" id="ARBA00005082"/>
    </source>
</evidence>
<evidence type="ECO:0000256" key="13">
    <source>
        <dbReference type="ARBA" id="ARBA00023034"/>
    </source>
</evidence>
<dbReference type="Gene3D" id="3.30.70.670">
    <property type="entry name" value="Formiminotransferase, C-terminal subdomain"/>
    <property type="match status" value="1"/>
</dbReference>
<dbReference type="GO" id="GO:0019557">
    <property type="term" value="P:L-histidine catabolic process to glutamate and formate"/>
    <property type="evidence" value="ECO:0007669"/>
    <property type="project" value="UniProtKB-UniPathway"/>
</dbReference>
<evidence type="ECO:0000256" key="6">
    <source>
        <dbReference type="ARBA" id="ARBA00012252"/>
    </source>
</evidence>
<dbReference type="Pfam" id="PF02971">
    <property type="entry name" value="FTCD"/>
    <property type="match status" value="1"/>
</dbReference>
<feature type="coiled-coil region" evidence="20">
    <location>
        <begin position="480"/>
        <end position="507"/>
    </location>
</feature>
<dbReference type="AlphaFoldDB" id="E8N3Z1"/>
<dbReference type="OrthoDB" id="9773217at2"/>
<dbReference type="Pfam" id="PF04961">
    <property type="entry name" value="FTCD_C"/>
    <property type="match status" value="1"/>
</dbReference>
<evidence type="ECO:0000256" key="20">
    <source>
        <dbReference type="SAM" id="Coils"/>
    </source>
</evidence>
<reference evidence="23 24" key="1">
    <citation type="submission" date="2010-12" db="EMBL/GenBank/DDBJ databases">
        <title>Whole genome sequence of Anaerolinea thermophila UNI-1.</title>
        <authorList>
            <person name="Narita-Yamada S."/>
            <person name="Kishi E."/>
            <person name="Watanabe Y."/>
            <person name="Takasaki K."/>
            <person name="Ankai A."/>
            <person name="Oguchi A."/>
            <person name="Fukui S."/>
            <person name="Takahashi M."/>
            <person name="Yashiro I."/>
            <person name="Hosoyama A."/>
            <person name="Sekiguchi Y."/>
            <person name="Hanada S."/>
            <person name="Fujita N."/>
        </authorList>
    </citation>
    <scope>NUCLEOTIDE SEQUENCE [LARGE SCALE GENOMIC DNA]</scope>
    <source>
        <strain evidence="24">DSM 14523 / JCM 11388 / NBRC 100420 / UNI-1</strain>
    </source>
</reference>
<dbReference type="RefSeq" id="WP_013559544.1">
    <property type="nucleotide sequence ID" value="NC_014960.1"/>
</dbReference>
<proteinExistence type="inferred from homology"/>
<gene>
    <name evidence="23" type="ordered locus">ANT_11210</name>
</gene>
<dbReference type="GO" id="GO:0030409">
    <property type="term" value="F:glutamate formimidoyltransferase activity"/>
    <property type="evidence" value="ECO:0007669"/>
    <property type="project" value="UniProtKB-EC"/>
</dbReference>
<dbReference type="PANTHER" id="PTHR12234:SF8">
    <property type="entry name" value="FORMIMINOTRANSFERASE-CYCLODEAMINASE"/>
    <property type="match status" value="1"/>
</dbReference>
<dbReference type="Gene3D" id="1.20.120.680">
    <property type="entry name" value="Formiminotetrahydrofolate cyclodeaminase monomer, up-and-down helical bundle"/>
    <property type="match status" value="1"/>
</dbReference>
<dbReference type="InterPro" id="IPR022384">
    <property type="entry name" value="FormiminoTrfase_cat_dom_sf"/>
</dbReference>
<dbReference type="HOGENOM" id="CLU_040037_1_0_0"/>
<comment type="pathway">
    <text evidence="3">Amino-acid degradation; L-histidine degradation into L-glutamate; L-glutamate from N-formimidoyl-L-glutamate (transferase route): step 1/1.</text>
</comment>
<dbReference type="NCBIfam" id="TIGR02024">
    <property type="entry name" value="FtcD"/>
    <property type="match status" value="1"/>
</dbReference>
<keyword evidence="12" id="KW-0290">Folate-binding</keyword>
<evidence type="ECO:0000256" key="4">
    <source>
        <dbReference type="ARBA" id="ARBA00008297"/>
    </source>
</evidence>
<evidence type="ECO:0000313" key="23">
    <source>
        <dbReference type="EMBL" id="BAJ63155.1"/>
    </source>
</evidence>
<evidence type="ECO:0000256" key="5">
    <source>
        <dbReference type="ARBA" id="ARBA00010825"/>
    </source>
</evidence>
<dbReference type="STRING" id="926569.ANT_11210"/>